<dbReference type="GO" id="GO:0016874">
    <property type="term" value="F:ligase activity"/>
    <property type="evidence" value="ECO:0007669"/>
    <property type="project" value="UniProtKB-KW"/>
</dbReference>
<reference evidence="7 8" key="1">
    <citation type="submission" date="2018-10" db="EMBL/GenBank/DDBJ databases">
        <authorList>
            <person name="Jung H.S."/>
            <person name="Jeon C.O."/>
        </authorList>
    </citation>
    <scope>NUCLEOTIDE SEQUENCE [LARGE SCALE GENOMIC DNA]</scope>
    <source>
        <strain evidence="7 8">MA-7-27</strain>
    </source>
</reference>
<evidence type="ECO:0000313" key="7">
    <source>
        <dbReference type="EMBL" id="RMA41548.1"/>
    </source>
</evidence>
<sequence length="421" mass="44726">MTILSLPFLSPALRAARFRKGAAPALDQLDSKLAALTVFLSPMNFFRLDVVYLTLADAAACATLLVMLLKGNVPRAPLGMATPIWLAGTLALAAGLTIGSVANGEMLPLVVVLLQYSFSLIVLVYVLAGRGYRQTVALMKVLVFSIAVVMAFGAYVVHYVPDPDLRLVSGSGRMRSLVERENAAAALGSIAIVLLLNLTLHGEFRRITAALVMPLLLYGVILTGSNTGLIITVFGITVTALFSGSTRVAFGFFLAAAMAVVLVMFAGDIILPEVFRERVLTALTTGDLNQAGTFEDRYFLIREALETARHTLVVGLGADQYSTISAHGAPVHNAYLLLLTEGGLISLFGLVLLLMTGVTLAWAAIAVAGARTEGLIALTIILIYAAMLNFFAHFYARFWGVPLVLALALAAACLNTKPRNG</sequence>
<gene>
    <name evidence="7" type="ORF">D9R08_14680</name>
</gene>
<feature type="transmembrane region" description="Helical" evidence="5">
    <location>
        <begin position="50"/>
        <end position="69"/>
    </location>
</feature>
<dbReference type="RefSeq" id="WP_121898807.1">
    <property type="nucleotide sequence ID" value="NZ_RCNT01000007.1"/>
</dbReference>
<feature type="transmembrane region" description="Helical" evidence="5">
    <location>
        <begin position="248"/>
        <end position="271"/>
    </location>
</feature>
<keyword evidence="2 5" id="KW-0812">Transmembrane</keyword>
<protein>
    <submittedName>
        <fullName evidence="7">O-antigen ligase domain-containing protein</fullName>
    </submittedName>
</protein>
<feature type="transmembrane region" description="Helical" evidence="5">
    <location>
        <begin position="81"/>
        <end position="101"/>
    </location>
</feature>
<accession>A0A3L9Y2Q8</accession>
<dbReference type="InterPro" id="IPR051533">
    <property type="entry name" value="WaaL-like"/>
</dbReference>
<dbReference type="PANTHER" id="PTHR37422:SF13">
    <property type="entry name" value="LIPOPOLYSACCHARIDE BIOSYNTHESIS PROTEIN PA4999-RELATED"/>
    <property type="match status" value="1"/>
</dbReference>
<evidence type="ECO:0000256" key="3">
    <source>
        <dbReference type="ARBA" id="ARBA00022989"/>
    </source>
</evidence>
<evidence type="ECO:0000259" key="6">
    <source>
        <dbReference type="Pfam" id="PF04932"/>
    </source>
</evidence>
<feature type="transmembrane region" description="Helical" evidence="5">
    <location>
        <begin position="141"/>
        <end position="160"/>
    </location>
</feature>
<dbReference type="Pfam" id="PF04932">
    <property type="entry name" value="Wzy_C"/>
    <property type="match status" value="1"/>
</dbReference>
<comment type="subcellular location">
    <subcellularLocation>
        <location evidence="1">Membrane</location>
        <topology evidence="1">Multi-pass membrane protein</topology>
    </subcellularLocation>
</comment>
<evidence type="ECO:0000256" key="1">
    <source>
        <dbReference type="ARBA" id="ARBA00004141"/>
    </source>
</evidence>
<name>A0A3L9Y2Q8_9RHOB</name>
<dbReference type="OrthoDB" id="8275860at2"/>
<dbReference type="GO" id="GO:0016020">
    <property type="term" value="C:membrane"/>
    <property type="evidence" value="ECO:0007669"/>
    <property type="project" value="UniProtKB-SubCell"/>
</dbReference>
<feature type="transmembrane region" description="Helical" evidence="5">
    <location>
        <begin position="374"/>
        <end position="391"/>
    </location>
</feature>
<organism evidence="7 8">
    <name type="scientific">Rhodophyticola porphyridii</name>
    <dbReference type="NCBI Taxonomy" id="1852017"/>
    <lineage>
        <taxon>Bacteria</taxon>
        <taxon>Pseudomonadati</taxon>
        <taxon>Pseudomonadota</taxon>
        <taxon>Alphaproteobacteria</taxon>
        <taxon>Rhodobacterales</taxon>
        <taxon>Roseobacteraceae</taxon>
        <taxon>Rhodophyticola</taxon>
    </lineage>
</organism>
<evidence type="ECO:0000313" key="8">
    <source>
        <dbReference type="Proteomes" id="UP000281343"/>
    </source>
</evidence>
<dbReference type="AlphaFoldDB" id="A0A3L9Y2Q8"/>
<feature type="transmembrane region" description="Helical" evidence="5">
    <location>
        <begin position="344"/>
        <end position="368"/>
    </location>
</feature>
<keyword evidence="8" id="KW-1185">Reference proteome</keyword>
<evidence type="ECO:0000256" key="4">
    <source>
        <dbReference type="ARBA" id="ARBA00023136"/>
    </source>
</evidence>
<feature type="domain" description="O-antigen ligase-related" evidence="6">
    <location>
        <begin position="214"/>
        <end position="350"/>
    </location>
</feature>
<comment type="caution">
    <text evidence="7">The sequence shown here is derived from an EMBL/GenBank/DDBJ whole genome shotgun (WGS) entry which is preliminary data.</text>
</comment>
<dbReference type="PANTHER" id="PTHR37422">
    <property type="entry name" value="TEICHURONIC ACID BIOSYNTHESIS PROTEIN TUAE"/>
    <property type="match status" value="1"/>
</dbReference>
<dbReference type="EMBL" id="RCNT01000007">
    <property type="protein sequence ID" value="RMA41548.1"/>
    <property type="molecule type" value="Genomic_DNA"/>
</dbReference>
<proteinExistence type="predicted"/>
<keyword evidence="3 5" id="KW-1133">Transmembrane helix</keyword>
<feature type="transmembrane region" description="Helical" evidence="5">
    <location>
        <begin position="212"/>
        <end position="242"/>
    </location>
</feature>
<evidence type="ECO:0000256" key="5">
    <source>
        <dbReference type="SAM" id="Phobius"/>
    </source>
</evidence>
<dbReference type="Proteomes" id="UP000281343">
    <property type="component" value="Unassembled WGS sequence"/>
</dbReference>
<evidence type="ECO:0000256" key="2">
    <source>
        <dbReference type="ARBA" id="ARBA00022692"/>
    </source>
</evidence>
<feature type="transmembrane region" description="Helical" evidence="5">
    <location>
        <begin position="107"/>
        <end position="129"/>
    </location>
</feature>
<keyword evidence="4 5" id="KW-0472">Membrane</keyword>
<dbReference type="InterPro" id="IPR007016">
    <property type="entry name" value="O-antigen_ligase-rel_domated"/>
</dbReference>
<keyword evidence="7" id="KW-0436">Ligase</keyword>